<feature type="transmembrane region" description="Helical" evidence="1">
    <location>
        <begin position="447"/>
        <end position="468"/>
    </location>
</feature>
<name>A0A2N6K971_FISMU</name>
<dbReference type="Gene3D" id="2.60.120.200">
    <property type="match status" value="2"/>
</dbReference>
<dbReference type="InterPro" id="IPR006976">
    <property type="entry name" value="VanZ-like"/>
</dbReference>
<reference evidence="3 4" key="1">
    <citation type="submission" date="2017-08" db="EMBL/GenBank/DDBJ databases">
        <title>Genomes of Fischerella (Mastigocladus) sp. strains.</title>
        <authorList>
            <person name="Miller S.R."/>
        </authorList>
    </citation>
    <scope>NUCLEOTIDE SEQUENCE [LARGE SCALE GENOMIC DNA]</scope>
    <source>
        <strain evidence="3 4">CCMEE 5323</strain>
    </source>
</reference>
<evidence type="ECO:0000256" key="1">
    <source>
        <dbReference type="SAM" id="Phobius"/>
    </source>
</evidence>
<proteinExistence type="predicted"/>
<dbReference type="SUPFAM" id="SSF49899">
    <property type="entry name" value="Concanavalin A-like lectins/glucanases"/>
    <property type="match status" value="2"/>
</dbReference>
<dbReference type="RefSeq" id="WP_016869996.1">
    <property type="nucleotide sequence ID" value="NZ_CAWNVR010000753.1"/>
</dbReference>
<keyword evidence="4" id="KW-1185">Reference proteome</keyword>
<keyword evidence="1" id="KW-0472">Membrane</keyword>
<dbReference type="AlphaFoldDB" id="A0A2N6K971"/>
<dbReference type="EMBL" id="NRQW01000007">
    <property type="protein sequence ID" value="PLZ94547.1"/>
    <property type="molecule type" value="Genomic_DNA"/>
</dbReference>
<comment type="caution">
    <text evidence="3">The sequence shown here is derived from an EMBL/GenBank/DDBJ whole genome shotgun (WGS) entry which is preliminary data.</text>
</comment>
<dbReference type="InterPro" id="IPR013320">
    <property type="entry name" value="ConA-like_dom_sf"/>
</dbReference>
<feature type="transmembrane region" description="Helical" evidence="1">
    <location>
        <begin position="474"/>
        <end position="491"/>
    </location>
</feature>
<gene>
    <name evidence="3" type="ORF">CEN44_00400</name>
</gene>
<evidence type="ECO:0000313" key="3">
    <source>
        <dbReference type="EMBL" id="PLZ94547.1"/>
    </source>
</evidence>
<dbReference type="NCBIfam" id="NF037970">
    <property type="entry name" value="vanZ_1"/>
    <property type="match status" value="1"/>
</dbReference>
<keyword evidence="1" id="KW-0812">Transmembrane</keyword>
<keyword evidence="1" id="KW-1133">Transmembrane helix</keyword>
<sequence length="505" mass="57025">MKKRQTIRHPHLLGLLKDYALVAISVLVVLLATLYPFKFSFPDSFSLEELINSFSNTSSFQDTVNNILLFLPLGFFCSSLLQRHRVKLGLEILIVILASASLSTIVEFLQVFLPGRRPTPEDIINNTIGGFVGWLCFNWLLSRSFAYILARIENNSSRRVNQRVAAFCLGYILLSSLNLVFWQSTTYLSNWNSNYPLVIGNEATGDRPWQGYISKVYITDKAVSAIEAAQIFQDKDYFNNYDDSLLAAYKLDKSGQYSYRDKSGNLPKLLWRGQPVDIQENKGALLSSSNWLETAAAVKKLNKRISNTSEFTISTTVATSEINQTGPARIVSISDDPLRRNFTLGQQRTALNLRLRTPITGENGGDVKLNIPNIFTDKQPHNLIITYSRPIIQVYVDNLQNSYSLNLLDLIPIAHKLFYYSLNFIPLGIYLALLSLLVKNSRVIHRWLIFLGILLPSVMLEAFLVNAYGKEMSLRNILIGVFFTATTAFILKNRATILVKKVALN</sequence>
<organism evidence="3 4">
    <name type="scientific">Fischerella muscicola CCMEE 5323</name>
    <dbReference type="NCBI Taxonomy" id="2019572"/>
    <lineage>
        <taxon>Bacteria</taxon>
        <taxon>Bacillati</taxon>
        <taxon>Cyanobacteriota</taxon>
        <taxon>Cyanophyceae</taxon>
        <taxon>Nostocales</taxon>
        <taxon>Hapalosiphonaceae</taxon>
        <taxon>Fischerella</taxon>
    </lineage>
</organism>
<accession>A0A2N6K971</accession>
<feature type="domain" description="VanZ-like" evidence="2">
    <location>
        <begin position="26"/>
        <end position="139"/>
    </location>
</feature>
<protein>
    <submittedName>
        <fullName evidence="3">VanZ family protein</fullName>
    </submittedName>
</protein>
<evidence type="ECO:0000313" key="4">
    <source>
        <dbReference type="Proteomes" id="UP000235036"/>
    </source>
</evidence>
<feature type="transmembrane region" description="Helical" evidence="1">
    <location>
        <begin position="131"/>
        <end position="152"/>
    </location>
</feature>
<dbReference type="Pfam" id="PF04892">
    <property type="entry name" value="VanZ"/>
    <property type="match status" value="1"/>
</dbReference>
<evidence type="ECO:0000259" key="2">
    <source>
        <dbReference type="Pfam" id="PF04892"/>
    </source>
</evidence>
<feature type="transmembrane region" description="Helical" evidence="1">
    <location>
        <begin position="164"/>
        <end position="182"/>
    </location>
</feature>
<feature type="transmembrane region" description="Helical" evidence="1">
    <location>
        <begin position="63"/>
        <end position="81"/>
    </location>
</feature>
<feature type="transmembrane region" description="Helical" evidence="1">
    <location>
        <begin position="20"/>
        <end position="37"/>
    </location>
</feature>
<dbReference type="Proteomes" id="UP000235036">
    <property type="component" value="Unassembled WGS sequence"/>
</dbReference>
<feature type="transmembrane region" description="Helical" evidence="1">
    <location>
        <begin position="417"/>
        <end position="438"/>
    </location>
</feature>
<feature type="transmembrane region" description="Helical" evidence="1">
    <location>
        <begin position="88"/>
        <end position="111"/>
    </location>
</feature>